<evidence type="ECO:0000313" key="2">
    <source>
        <dbReference type="Proteomes" id="UP001223547"/>
    </source>
</evidence>
<proteinExistence type="predicted"/>
<keyword evidence="1" id="KW-0012">Acyltransferase</keyword>
<dbReference type="PANTHER" id="PTHR43179:SF10">
    <property type="entry name" value="GLYCOSYL TRANSFERASE"/>
    <property type="match status" value="1"/>
</dbReference>
<dbReference type="Gene3D" id="3.90.550.10">
    <property type="entry name" value="Spore Coat Polysaccharide Biosynthesis Protein SpsA, Chain A"/>
    <property type="match status" value="1"/>
</dbReference>
<reference evidence="1 2" key="1">
    <citation type="submission" date="2023-05" db="EMBL/GenBank/DDBJ databases">
        <title>Marinobacter albus sp. nov., a marine bacterium isolated from sand in a coastal intertidal zone of huludao.</title>
        <authorList>
            <person name="Deng T."/>
        </authorList>
    </citation>
    <scope>NUCLEOTIDE SEQUENCE [LARGE SCALE GENOMIC DNA]</scope>
    <source>
        <strain evidence="1 2">M216</strain>
    </source>
</reference>
<dbReference type="PANTHER" id="PTHR43179">
    <property type="entry name" value="RHAMNOSYLTRANSFERASE WBBL"/>
    <property type="match status" value="1"/>
</dbReference>
<comment type="caution">
    <text evidence="1">The sequence shown here is derived from an EMBL/GenBank/DDBJ whole genome shotgun (WGS) entry which is preliminary data.</text>
</comment>
<dbReference type="RefSeq" id="WP_219866300.1">
    <property type="nucleotide sequence ID" value="NZ_JASSQD010000001.1"/>
</dbReference>
<keyword evidence="1" id="KW-0328">Glycosyltransferase</keyword>
<dbReference type="InterPro" id="IPR029044">
    <property type="entry name" value="Nucleotide-diphossugar_trans"/>
</dbReference>
<sequence>MNLFVSVVIHEWDVGTLEPALRALSDGLDAAAEVGELESAELWLSYNGPAALDVAAAEYLLQAVSTWPTHLLSNQPNYGYGGTNNKVLRDHIFAERRDACAESAILVLNPDVVVERLAITEALRRLKQDPLCGLVCPRILDWTGHSDTFGHKRYPSLSVLAARLVSPLMKLPAVHSLNLRYEYRDLPLDQLQDDIALCSGCFMMARFQYWFNLDGFEDEFFMYFEDFDLAARGREQGWHNVYDPAVRIRHAGGGAGRKSWQHRLWFIRSAMKFFHRHGWRIWRV</sequence>
<protein>
    <submittedName>
        <fullName evidence="1">Glycosyltransferase family 2 protein</fullName>
        <ecNumber evidence="1">2.4.-.-</ecNumber>
    </submittedName>
</protein>
<gene>
    <name evidence="1" type="ORF">QQF73_06410</name>
</gene>
<keyword evidence="1" id="KW-0808">Transferase</keyword>
<organism evidence="1 2">
    <name type="scientific">Marinobacter albus</name>
    <dbReference type="NCBI Taxonomy" id="3030833"/>
    <lineage>
        <taxon>Bacteria</taxon>
        <taxon>Pseudomonadati</taxon>
        <taxon>Pseudomonadota</taxon>
        <taxon>Gammaproteobacteria</taxon>
        <taxon>Pseudomonadales</taxon>
        <taxon>Marinobacteraceae</taxon>
        <taxon>Marinobacter</taxon>
    </lineage>
</organism>
<keyword evidence="2" id="KW-1185">Reference proteome</keyword>
<dbReference type="Pfam" id="PF13641">
    <property type="entry name" value="Glyco_tranf_2_3"/>
    <property type="match status" value="1"/>
</dbReference>
<name>A0ABT7HBK1_9GAMM</name>
<dbReference type="Proteomes" id="UP001223547">
    <property type="component" value="Unassembled WGS sequence"/>
</dbReference>
<dbReference type="EC" id="2.4.-.-" evidence="1"/>
<dbReference type="SUPFAM" id="SSF53448">
    <property type="entry name" value="Nucleotide-diphospho-sugar transferases"/>
    <property type="match status" value="1"/>
</dbReference>
<dbReference type="EMBL" id="JASSQD010000001">
    <property type="protein sequence ID" value="MDK9557255.1"/>
    <property type="molecule type" value="Genomic_DNA"/>
</dbReference>
<evidence type="ECO:0000313" key="1">
    <source>
        <dbReference type="EMBL" id="MDK9557255.1"/>
    </source>
</evidence>
<dbReference type="GO" id="GO:0016757">
    <property type="term" value="F:glycosyltransferase activity"/>
    <property type="evidence" value="ECO:0007669"/>
    <property type="project" value="UniProtKB-KW"/>
</dbReference>
<dbReference type="GO" id="GO:0016746">
    <property type="term" value="F:acyltransferase activity"/>
    <property type="evidence" value="ECO:0007669"/>
    <property type="project" value="UniProtKB-KW"/>
</dbReference>
<accession>A0ABT7HBK1</accession>